<comment type="caution">
    <text evidence="2">The sequence shown here is derived from an EMBL/GenBank/DDBJ whole genome shotgun (WGS) entry which is preliminary data.</text>
</comment>
<feature type="compositionally biased region" description="Basic and acidic residues" evidence="1">
    <location>
        <begin position="13"/>
        <end position="31"/>
    </location>
</feature>
<sequence length="74" mass="8140">SPNSDQPTAPVKKRSDQGRVGKQSLREREREMDMYCGKFIDGEALGLQRNIPTEPQHITQGALGGNSDKVSNTL</sequence>
<dbReference type="Proteomes" id="UP001228049">
    <property type="component" value="Unassembled WGS sequence"/>
</dbReference>
<proteinExistence type="predicted"/>
<gene>
    <name evidence="2" type="ORF">KUDE01_003517</name>
</gene>
<dbReference type="EMBL" id="JASDAP010000027">
    <property type="protein sequence ID" value="KAK1878210.1"/>
    <property type="molecule type" value="Genomic_DNA"/>
</dbReference>
<reference evidence="2" key="1">
    <citation type="submission" date="2023-04" db="EMBL/GenBank/DDBJ databases">
        <title>Chromosome-level genome of Chaenocephalus aceratus.</title>
        <authorList>
            <person name="Park H."/>
        </authorList>
    </citation>
    <scope>NUCLEOTIDE SEQUENCE</scope>
    <source>
        <strain evidence="2">DE</strain>
        <tissue evidence="2">Muscle</tissue>
    </source>
</reference>
<feature type="non-terminal residue" evidence="2">
    <location>
        <position position="1"/>
    </location>
</feature>
<keyword evidence="3" id="KW-1185">Reference proteome</keyword>
<feature type="region of interest" description="Disordered" evidence="1">
    <location>
        <begin position="1"/>
        <end position="31"/>
    </location>
</feature>
<organism evidence="2 3">
    <name type="scientific">Dissostichus eleginoides</name>
    <name type="common">Patagonian toothfish</name>
    <name type="synonym">Dissostichus amissus</name>
    <dbReference type="NCBI Taxonomy" id="100907"/>
    <lineage>
        <taxon>Eukaryota</taxon>
        <taxon>Metazoa</taxon>
        <taxon>Chordata</taxon>
        <taxon>Craniata</taxon>
        <taxon>Vertebrata</taxon>
        <taxon>Euteleostomi</taxon>
        <taxon>Actinopterygii</taxon>
        <taxon>Neopterygii</taxon>
        <taxon>Teleostei</taxon>
        <taxon>Neoteleostei</taxon>
        <taxon>Acanthomorphata</taxon>
        <taxon>Eupercaria</taxon>
        <taxon>Perciformes</taxon>
        <taxon>Notothenioidei</taxon>
        <taxon>Nototheniidae</taxon>
        <taxon>Dissostichus</taxon>
    </lineage>
</organism>
<evidence type="ECO:0000256" key="1">
    <source>
        <dbReference type="SAM" id="MobiDB-lite"/>
    </source>
</evidence>
<dbReference type="AlphaFoldDB" id="A0AAD9EY12"/>
<accession>A0AAD9EY12</accession>
<evidence type="ECO:0000313" key="3">
    <source>
        <dbReference type="Proteomes" id="UP001228049"/>
    </source>
</evidence>
<name>A0AAD9EY12_DISEL</name>
<evidence type="ECO:0000313" key="2">
    <source>
        <dbReference type="EMBL" id="KAK1878210.1"/>
    </source>
</evidence>
<feature type="non-terminal residue" evidence="2">
    <location>
        <position position="74"/>
    </location>
</feature>
<protein>
    <submittedName>
        <fullName evidence="2">29.3 kDa protein in ccpA 3'region</fullName>
    </submittedName>
</protein>
<feature type="region of interest" description="Disordered" evidence="1">
    <location>
        <begin position="52"/>
        <end position="74"/>
    </location>
</feature>